<dbReference type="GO" id="GO:0006313">
    <property type="term" value="P:DNA transposition"/>
    <property type="evidence" value="ECO:0007669"/>
    <property type="project" value="InterPro"/>
</dbReference>
<dbReference type="Pfam" id="PF01609">
    <property type="entry name" value="DDE_Tnp_1"/>
    <property type="match status" value="1"/>
</dbReference>
<dbReference type="GO" id="GO:0004803">
    <property type="term" value="F:transposase activity"/>
    <property type="evidence" value="ECO:0007669"/>
    <property type="project" value="InterPro"/>
</dbReference>
<name>A0AAJ3FHA8_MEDGN</name>
<dbReference type="Proteomes" id="UP001296580">
    <property type="component" value="Unassembled WGS sequence"/>
</dbReference>
<organism evidence="2 3">
    <name type="scientific">Mediterraneibacter gnavus</name>
    <name type="common">Ruminococcus gnavus</name>
    <dbReference type="NCBI Taxonomy" id="33038"/>
    <lineage>
        <taxon>Bacteria</taxon>
        <taxon>Bacillati</taxon>
        <taxon>Bacillota</taxon>
        <taxon>Clostridia</taxon>
        <taxon>Lachnospirales</taxon>
        <taxon>Lachnospiraceae</taxon>
        <taxon>Mediterraneibacter</taxon>
    </lineage>
</organism>
<evidence type="ECO:0000259" key="1">
    <source>
        <dbReference type="Pfam" id="PF01609"/>
    </source>
</evidence>
<comment type="caution">
    <text evidence="2">The sequence shown here is derived from an EMBL/GenBank/DDBJ whole genome shotgun (WGS) entry which is preliminary data.</text>
</comment>
<feature type="domain" description="Transposase IS4-like" evidence="1">
    <location>
        <begin position="116"/>
        <end position="220"/>
    </location>
</feature>
<accession>A0AAJ3FHA8</accession>
<reference evidence="2" key="2">
    <citation type="submission" date="2020-02" db="EMBL/GenBank/DDBJ databases">
        <authorList>
            <person name="Littmann E."/>
            <person name="Sorbara M."/>
        </authorList>
    </citation>
    <scope>NUCLEOTIDE SEQUENCE</scope>
    <source>
        <strain evidence="2">MSK.15.32</strain>
    </source>
</reference>
<evidence type="ECO:0000313" key="3">
    <source>
        <dbReference type="Proteomes" id="UP001296580"/>
    </source>
</evidence>
<evidence type="ECO:0000313" key="2">
    <source>
        <dbReference type="EMBL" id="NSI60249.1"/>
    </source>
</evidence>
<sequence length="220" mass="25853">MYYILEVTLMIFAEHVKNKLSSLIHKMATAPWLFSKNPEVDFSRNRKLDFVSTIQFLLSMESGSLKKELLDYFQFSVDTPSASAFCQQRNKLLLEAFQFLFYEFNSCFSFEKKYKDYQLLACDGSDLNIARNPNDAGTYFQSQPTDRGFHQIHLNALFDLCEKRYIDLVIQPARLENESLAMTQMIDRYKGEKKTIFIADRGYETYNIFAHVQEKGMYYL</sequence>
<dbReference type="EMBL" id="JAAIRV010000135">
    <property type="protein sequence ID" value="NSI60249.1"/>
    <property type="molecule type" value="Genomic_DNA"/>
</dbReference>
<protein>
    <submittedName>
        <fullName evidence="2">Transposase</fullName>
    </submittedName>
</protein>
<proteinExistence type="predicted"/>
<gene>
    <name evidence="2" type="ORF">G4993_18105</name>
</gene>
<dbReference type="GO" id="GO:0003677">
    <property type="term" value="F:DNA binding"/>
    <property type="evidence" value="ECO:0007669"/>
    <property type="project" value="InterPro"/>
</dbReference>
<dbReference type="InterPro" id="IPR002559">
    <property type="entry name" value="Transposase_11"/>
</dbReference>
<reference evidence="2" key="1">
    <citation type="journal article" date="2020" name="Cell Host Microbe">
        <title>Functional and Genomic Variation between Human-Derived Isolates of Lachnospiraceae Reveals Inter- and Intra-Species Diversity.</title>
        <authorList>
            <person name="Sorbara M.T."/>
            <person name="Littmann E.R."/>
            <person name="Fontana E."/>
            <person name="Moody T.U."/>
            <person name="Kohout C.E."/>
            <person name="Gjonbalaj M."/>
            <person name="Eaton V."/>
            <person name="Seok R."/>
            <person name="Leiner I.M."/>
            <person name="Pamer E.G."/>
        </authorList>
    </citation>
    <scope>NUCLEOTIDE SEQUENCE</scope>
    <source>
        <strain evidence="2">MSK.15.32</strain>
    </source>
</reference>
<feature type="non-terminal residue" evidence="2">
    <location>
        <position position="220"/>
    </location>
</feature>
<dbReference type="AlphaFoldDB" id="A0AAJ3FHA8"/>